<comment type="subcellular location">
    <subcellularLocation>
        <location evidence="1">Cell membrane</location>
        <topology evidence="1">Multi-pass membrane protein</topology>
    </subcellularLocation>
</comment>
<evidence type="ECO:0000256" key="6">
    <source>
        <dbReference type="ARBA" id="ARBA00023136"/>
    </source>
</evidence>
<feature type="transmembrane region" description="Helical" evidence="7">
    <location>
        <begin position="118"/>
        <end position="136"/>
    </location>
</feature>
<dbReference type="RefSeq" id="WP_173769630.1">
    <property type="nucleotide sequence ID" value="NZ_JAAIPV010000003.1"/>
</dbReference>
<evidence type="ECO:0000313" key="9">
    <source>
        <dbReference type="EMBL" id="NSG85218.1"/>
    </source>
</evidence>
<feature type="transmembrane region" description="Helical" evidence="7">
    <location>
        <begin position="87"/>
        <end position="106"/>
    </location>
</feature>
<feature type="domain" description="EamA" evidence="8">
    <location>
        <begin position="168"/>
        <end position="300"/>
    </location>
</feature>
<feature type="transmembrane region" description="Helical" evidence="7">
    <location>
        <begin position="143"/>
        <end position="165"/>
    </location>
</feature>
<dbReference type="InterPro" id="IPR051258">
    <property type="entry name" value="Diverse_Substrate_Transporter"/>
</dbReference>
<evidence type="ECO:0000256" key="2">
    <source>
        <dbReference type="ARBA" id="ARBA00007362"/>
    </source>
</evidence>
<evidence type="ECO:0000256" key="1">
    <source>
        <dbReference type="ARBA" id="ARBA00004651"/>
    </source>
</evidence>
<dbReference type="PANTHER" id="PTHR42920:SF5">
    <property type="entry name" value="EAMA DOMAIN-CONTAINING PROTEIN"/>
    <property type="match status" value="1"/>
</dbReference>
<proteinExistence type="inferred from homology"/>
<dbReference type="PANTHER" id="PTHR42920">
    <property type="entry name" value="OS03G0707200 PROTEIN-RELATED"/>
    <property type="match status" value="1"/>
</dbReference>
<dbReference type="InterPro" id="IPR000620">
    <property type="entry name" value="EamA_dom"/>
</dbReference>
<protein>
    <submittedName>
        <fullName evidence="9">DMT family transporter</fullName>
    </submittedName>
</protein>
<reference evidence="9 10" key="1">
    <citation type="journal article" date="2020" name="Cell Host Microbe">
        <title>Functional and Genomic Variation between Human-Derived Isolates of Lachnospiraceae Reveals Inter- and Intra-Species Diversity.</title>
        <authorList>
            <person name="Sorbara M.T."/>
            <person name="Littmann E.R."/>
            <person name="Fontana E."/>
            <person name="Moody T.U."/>
            <person name="Kohout C.E."/>
            <person name="Gjonbalaj M."/>
            <person name="Eaton V."/>
            <person name="Seok R."/>
            <person name="Leiner I.M."/>
            <person name="Pamer E.G."/>
        </authorList>
    </citation>
    <scope>NUCLEOTIDE SEQUENCE [LARGE SCALE GENOMIC DNA]</scope>
    <source>
        <strain evidence="9 10">MSK.17.74</strain>
    </source>
</reference>
<dbReference type="Gene3D" id="1.10.3730.20">
    <property type="match status" value="1"/>
</dbReference>
<organism evidence="9 10">
    <name type="scientific">Blautia faecis</name>
    <dbReference type="NCBI Taxonomy" id="871665"/>
    <lineage>
        <taxon>Bacteria</taxon>
        <taxon>Bacillati</taxon>
        <taxon>Bacillota</taxon>
        <taxon>Clostridia</taxon>
        <taxon>Lachnospirales</taxon>
        <taxon>Lachnospiraceae</taxon>
        <taxon>Blautia</taxon>
    </lineage>
</organism>
<sequence>MPLKNSLILLLTATIWGIAFVAQSEGGEAVGPLTFNATRNIIGSLVLIPVILLLNKINPQSNSADFTESDRQPMASSGSNPFSRNKTLIAGGIICGICLCLASNFQQFGIQYTSVGKAGFLTACYIIIVPILGLFMKKKCSPFIWVAVVMALIGLYLLCITDGFSIGKGDFLVLICAFLFSLHILVIDYFSPKTDGVKMSCIQFLVCGILTAIPAIILEHPNLSSFSGAWGATLYAGVMSCGVAYTLQIVGQKNMNPTVASLILSLESCISVLAGWIILGQKLSTREIIGCVVMFGAIVLAQLPQKETASEK</sequence>
<evidence type="ECO:0000256" key="7">
    <source>
        <dbReference type="SAM" id="Phobius"/>
    </source>
</evidence>
<evidence type="ECO:0000256" key="5">
    <source>
        <dbReference type="ARBA" id="ARBA00022989"/>
    </source>
</evidence>
<accession>A0ABX2H515</accession>
<evidence type="ECO:0000256" key="3">
    <source>
        <dbReference type="ARBA" id="ARBA00022475"/>
    </source>
</evidence>
<keyword evidence="6 7" id="KW-0472">Membrane</keyword>
<feature type="domain" description="EamA" evidence="8">
    <location>
        <begin position="7"/>
        <end position="158"/>
    </location>
</feature>
<dbReference type="SUPFAM" id="SSF103481">
    <property type="entry name" value="Multidrug resistance efflux transporter EmrE"/>
    <property type="match status" value="2"/>
</dbReference>
<dbReference type="Proteomes" id="UP001644719">
    <property type="component" value="Unassembled WGS sequence"/>
</dbReference>
<dbReference type="InterPro" id="IPR037185">
    <property type="entry name" value="EmrE-like"/>
</dbReference>
<gene>
    <name evidence="9" type="ORF">G5B17_07195</name>
</gene>
<name>A0ABX2H515_9FIRM</name>
<evidence type="ECO:0000313" key="10">
    <source>
        <dbReference type="Proteomes" id="UP001644719"/>
    </source>
</evidence>
<evidence type="ECO:0000256" key="4">
    <source>
        <dbReference type="ARBA" id="ARBA00022692"/>
    </source>
</evidence>
<keyword evidence="10" id="KW-1185">Reference proteome</keyword>
<feature type="transmembrane region" description="Helical" evidence="7">
    <location>
        <begin position="229"/>
        <end position="247"/>
    </location>
</feature>
<keyword evidence="4 7" id="KW-0812">Transmembrane</keyword>
<keyword evidence="5 7" id="KW-1133">Transmembrane helix</keyword>
<feature type="transmembrane region" description="Helical" evidence="7">
    <location>
        <begin position="259"/>
        <end position="279"/>
    </location>
</feature>
<dbReference type="EMBL" id="JAAITS010000016">
    <property type="protein sequence ID" value="NSG85218.1"/>
    <property type="molecule type" value="Genomic_DNA"/>
</dbReference>
<dbReference type="Pfam" id="PF00892">
    <property type="entry name" value="EamA"/>
    <property type="match status" value="2"/>
</dbReference>
<evidence type="ECO:0000259" key="8">
    <source>
        <dbReference type="Pfam" id="PF00892"/>
    </source>
</evidence>
<feature type="transmembrane region" description="Helical" evidence="7">
    <location>
        <begin position="197"/>
        <end position="217"/>
    </location>
</feature>
<comment type="caution">
    <text evidence="9">The sequence shown here is derived from an EMBL/GenBank/DDBJ whole genome shotgun (WGS) entry which is preliminary data.</text>
</comment>
<feature type="transmembrane region" description="Helical" evidence="7">
    <location>
        <begin position="36"/>
        <end position="54"/>
    </location>
</feature>
<feature type="transmembrane region" description="Helical" evidence="7">
    <location>
        <begin position="171"/>
        <end position="190"/>
    </location>
</feature>
<comment type="similarity">
    <text evidence="2">Belongs to the EamA transporter family.</text>
</comment>
<keyword evidence="3" id="KW-1003">Cell membrane</keyword>